<dbReference type="EMBL" id="GGFL01013951">
    <property type="protein sequence ID" value="MBW78129.1"/>
    <property type="molecule type" value="Transcribed_RNA"/>
</dbReference>
<keyword evidence="1" id="KW-1133">Transmembrane helix</keyword>
<reference evidence="2" key="1">
    <citation type="submission" date="2018-01" db="EMBL/GenBank/DDBJ databases">
        <title>An insight into the sialome of Amazonian anophelines.</title>
        <authorList>
            <person name="Ribeiro J.M."/>
            <person name="Scarpassa V."/>
            <person name="Calvo E."/>
        </authorList>
    </citation>
    <scope>NUCLEOTIDE SEQUENCE</scope>
</reference>
<name>A0A2M4DKQ6_ANODA</name>
<feature type="transmembrane region" description="Helical" evidence="1">
    <location>
        <begin position="40"/>
        <end position="59"/>
    </location>
</feature>
<accession>A0A2M4DKQ6</accession>
<evidence type="ECO:0000313" key="2">
    <source>
        <dbReference type="EMBL" id="MBW78129.1"/>
    </source>
</evidence>
<evidence type="ECO:0000256" key="1">
    <source>
        <dbReference type="SAM" id="Phobius"/>
    </source>
</evidence>
<sequence>MQSMVVDCCSDVLLLLLFGAPCCCRRLRFVDFVPHLHATRGMICLGSWVLGATILLSIARSTVASERHLHSEPHLHTN</sequence>
<dbReference type="AlphaFoldDB" id="A0A2M4DKQ6"/>
<keyword evidence="1" id="KW-0472">Membrane</keyword>
<proteinExistence type="predicted"/>
<protein>
    <submittedName>
        <fullName evidence="2">Uncharacterized protein</fullName>
    </submittedName>
</protein>
<keyword evidence="1" id="KW-0812">Transmembrane</keyword>
<organism evidence="2">
    <name type="scientific">Anopheles darlingi</name>
    <name type="common">Mosquito</name>
    <dbReference type="NCBI Taxonomy" id="43151"/>
    <lineage>
        <taxon>Eukaryota</taxon>
        <taxon>Metazoa</taxon>
        <taxon>Ecdysozoa</taxon>
        <taxon>Arthropoda</taxon>
        <taxon>Hexapoda</taxon>
        <taxon>Insecta</taxon>
        <taxon>Pterygota</taxon>
        <taxon>Neoptera</taxon>
        <taxon>Endopterygota</taxon>
        <taxon>Diptera</taxon>
        <taxon>Nematocera</taxon>
        <taxon>Culicoidea</taxon>
        <taxon>Culicidae</taxon>
        <taxon>Anophelinae</taxon>
        <taxon>Anopheles</taxon>
    </lineage>
</organism>